<feature type="transmembrane region" description="Helical" evidence="1">
    <location>
        <begin position="64"/>
        <end position="85"/>
    </location>
</feature>
<evidence type="ECO:0000313" key="2">
    <source>
        <dbReference type="EMBL" id="MBB4609396.1"/>
    </source>
</evidence>
<keyword evidence="1" id="KW-0472">Membrane</keyword>
<dbReference type="InterPro" id="IPR004316">
    <property type="entry name" value="SWEET_rpt"/>
</dbReference>
<gene>
    <name evidence="2" type="ORF">GGQ89_001615</name>
    <name evidence="3" type="ORF">JYA60_19165</name>
</gene>
<organism evidence="3 5">
    <name type="scientific">Sphingomonas yabuuchiae</name>
    <dbReference type="NCBI Taxonomy" id="172044"/>
    <lineage>
        <taxon>Bacteria</taxon>
        <taxon>Pseudomonadati</taxon>
        <taxon>Pseudomonadota</taxon>
        <taxon>Alphaproteobacteria</taxon>
        <taxon>Sphingomonadales</taxon>
        <taxon>Sphingomonadaceae</taxon>
        <taxon>Sphingomonas</taxon>
    </lineage>
</organism>
<keyword evidence="1" id="KW-1133">Transmembrane helix</keyword>
<evidence type="ECO:0000313" key="3">
    <source>
        <dbReference type="EMBL" id="MBN3560347.1"/>
    </source>
</evidence>
<dbReference type="EMBL" id="JACHNX010000005">
    <property type="protein sequence ID" value="MBB4609396.1"/>
    <property type="molecule type" value="Genomic_DNA"/>
</dbReference>
<sequence length="87" mass="9568">MSERKLMLLGWIATATAVAMYLSYIDQIQLNLAGQKGSVIQPLATMVNCSLWVAYGFLREKRDWPIVFANAPGVILGGICLFTALSF</sequence>
<evidence type="ECO:0000313" key="5">
    <source>
        <dbReference type="Proteomes" id="UP000704529"/>
    </source>
</evidence>
<dbReference type="Pfam" id="PF03083">
    <property type="entry name" value="MtN3_slv"/>
    <property type="match status" value="1"/>
</dbReference>
<accession>A0AA41A2C0</accession>
<protein>
    <submittedName>
        <fullName evidence="2">Uncharacterized protein with PQ loop repeat</fullName>
    </submittedName>
</protein>
<comment type="caution">
    <text evidence="3">The sequence shown here is derived from an EMBL/GenBank/DDBJ whole genome shotgun (WGS) entry which is preliminary data.</text>
</comment>
<reference evidence="3" key="2">
    <citation type="submission" date="2021-01" db="EMBL/GenBank/DDBJ databases">
        <title>Genome Sequencing of Type Strains.</title>
        <authorList>
            <person name="Lemaire J.F."/>
            <person name="Inderbitzin P."/>
            <person name="Collins S.B."/>
            <person name="Wespe N."/>
            <person name="Knight-Connoni V."/>
        </authorList>
    </citation>
    <scope>NUCLEOTIDE SEQUENCE</scope>
    <source>
        <strain evidence="3">DSM 14562</strain>
    </source>
</reference>
<dbReference type="AlphaFoldDB" id="A0AA41A2C0"/>
<dbReference type="EMBL" id="JAFHKU010000135">
    <property type="protein sequence ID" value="MBN3560347.1"/>
    <property type="molecule type" value="Genomic_DNA"/>
</dbReference>
<feature type="transmembrane region" description="Helical" evidence="1">
    <location>
        <begin position="37"/>
        <end position="58"/>
    </location>
</feature>
<dbReference type="Gene3D" id="1.20.1280.290">
    <property type="match status" value="1"/>
</dbReference>
<evidence type="ECO:0000256" key="1">
    <source>
        <dbReference type="SAM" id="Phobius"/>
    </source>
</evidence>
<feature type="transmembrane region" description="Helical" evidence="1">
    <location>
        <begin position="6"/>
        <end position="25"/>
    </location>
</feature>
<name>A0AA41A2C0_9SPHN</name>
<keyword evidence="1" id="KW-0812">Transmembrane</keyword>
<evidence type="ECO:0000313" key="4">
    <source>
        <dbReference type="Proteomes" id="UP000584663"/>
    </source>
</evidence>
<dbReference type="Proteomes" id="UP000704529">
    <property type="component" value="Unassembled WGS sequence"/>
</dbReference>
<dbReference type="Proteomes" id="UP000584663">
    <property type="component" value="Unassembled WGS sequence"/>
</dbReference>
<dbReference type="GO" id="GO:0016020">
    <property type="term" value="C:membrane"/>
    <property type="evidence" value="ECO:0007669"/>
    <property type="project" value="InterPro"/>
</dbReference>
<proteinExistence type="predicted"/>
<keyword evidence="4" id="KW-1185">Reference proteome</keyword>
<reference evidence="2 4" key="1">
    <citation type="submission" date="2020-08" db="EMBL/GenBank/DDBJ databases">
        <title>Genomic Encyclopedia of Type Strains, Phase IV (KMG-IV): sequencing the most valuable type-strain genomes for metagenomic binning, comparative biology and taxonomic classification.</title>
        <authorList>
            <person name="Goeker M."/>
        </authorList>
    </citation>
    <scope>NUCLEOTIDE SEQUENCE [LARGE SCALE GENOMIC DNA]</scope>
    <source>
        <strain evidence="2 4">DSM 14562</strain>
    </source>
</reference>